<organism evidence="1 2">
    <name type="scientific">Punica granatum</name>
    <name type="common">Pomegranate</name>
    <dbReference type="NCBI Taxonomy" id="22663"/>
    <lineage>
        <taxon>Eukaryota</taxon>
        <taxon>Viridiplantae</taxon>
        <taxon>Streptophyta</taxon>
        <taxon>Embryophyta</taxon>
        <taxon>Tracheophyta</taxon>
        <taxon>Spermatophyta</taxon>
        <taxon>Magnoliopsida</taxon>
        <taxon>eudicotyledons</taxon>
        <taxon>Gunneridae</taxon>
        <taxon>Pentapetalae</taxon>
        <taxon>rosids</taxon>
        <taxon>malvids</taxon>
        <taxon>Myrtales</taxon>
        <taxon>Lythraceae</taxon>
        <taxon>Punica</taxon>
    </lineage>
</organism>
<proteinExistence type="predicted"/>
<evidence type="ECO:0000313" key="1">
    <source>
        <dbReference type="EMBL" id="PKI44520.1"/>
    </source>
</evidence>
<evidence type="ECO:0000313" key="2">
    <source>
        <dbReference type="Proteomes" id="UP000233551"/>
    </source>
</evidence>
<dbReference type="EMBL" id="PGOL01002876">
    <property type="protein sequence ID" value="PKI44520.1"/>
    <property type="molecule type" value="Genomic_DNA"/>
</dbReference>
<dbReference type="Proteomes" id="UP000233551">
    <property type="component" value="Unassembled WGS sequence"/>
</dbReference>
<keyword evidence="2" id="KW-1185">Reference proteome</keyword>
<comment type="caution">
    <text evidence="1">The sequence shown here is derived from an EMBL/GenBank/DDBJ whole genome shotgun (WGS) entry which is preliminary data.</text>
</comment>
<reference evidence="1 2" key="1">
    <citation type="submission" date="2017-11" db="EMBL/GenBank/DDBJ databases">
        <title>De-novo sequencing of pomegranate (Punica granatum L.) genome.</title>
        <authorList>
            <person name="Akparov Z."/>
            <person name="Amiraslanov A."/>
            <person name="Hajiyeva S."/>
            <person name="Abbasov M."/>
            <person name="Kaur K."/>
            <person name="Hamwieh A."/>
            <person name="Solovyev V."/>
            <person name="Salamov A."/>
            <person name="Braich B."/>
            <person name="Kosarev P."/>
            <person name="Mahmoud A."/>
            <person name="Hajiyev E."/>
            <person name="Babayeva S."/>
            <person name="Izzatullayeva V."/>
            <person name="Mammadov A."/>
            <person name="Mammadov A."/>
            <person name="Sharifova S."/>
            <person name="Ojaghi J."/>
            <person name="Eynullazada K."/>
            <person name="Bayramov B."/>
            <person name="Abdulazimova A."/>
            <person name="Shahmuradov I."/>
        </authorList>
    </citation>
    <scope>NUCLEOTIDE SEQUENCE [LARGE SCALE GENOMIC DNA]</scope>
    <source>
        <strain evidence="2">cv. AG2017</strain>
        <tissue evidence="1">Leaf</tissue>
    </source>
</reference>
<protein>
    <submittedName>
        <fullName evidence="1">Uncharacterized protein</fullName>
    </submittedName>
</protein>
<dbReference type="AlphaFoldDB" id="A0A2I0ILG1"/>
<sequence length="118" mass="13276">MWQVVTRMHVWGVSGWHHLPMGPVAVPHHRRVRATGKVVAVVRHVVRCSSHPQRVGKWAGHGASAMFLIMAWLVPMEGPVGHWSSLRRHVLVVRPLPEVGRFCGKICCSSSHQPNKYN</sequence>
<gene>
    <name evidence="1" type="ORF">CRG98_035107</name>
</gene>
<accession>A0A2I0ILG1</accession>
<name>A0A2I0ILG1_PUNGR</name>